<keyword evidence="10" id="KW-0812">Transmembrane</keyword>
<name>W6XW09_COCC2</name>
<keyword evidence="4 8" id="KW-0479">Metal-binding</keyword>
<evidence type="ECO:0000256" key="4">
    <source>
        <dbReference type="ARBA" id="ARBA00022723"/>
    </source>
</evidence>
<dbReference type="eggNOG" id="KOG0157">
    <property type="taxonomic scope" value="Eukaryota"/>
</dbReference>
<comment type="cofactor">
    <cofactor evidence="1 8">
        <name>heme</name>
        <dbReference type="ChEBI" id="CHEBI:30413"/>
    </cofactor>
</comment>
<dbReference type="GO" id="GO:0005506">
    <property type="term" value="F:iron ion binding"/>
    <property type="evidence" value="ECO:0007669"/>
    <property type="project" value="InterPro"/>
</dbReference>
<gene>
    <name evidence="11" type="ORF">COCCADRAFT_112912</name>
</gene>
<evidence type="ECO:0008006" key="13">
    <source>
        <dbReference type="Google" id="ProtNLM"/>
    </source>
</evidence>
<dbReference type="HOGENOM" id="CLU_001570_27_0_1"/>
<dbReference type="InterPro" id="IPR002974">
    <property type="entry name" value="Cyt_P450_E_CYP52_ascomycetes"/>
</dbReference>
<evidence type="ECO:0000256" key="1">
    <source>
        <dbReference type="ARBA" id="ARBA00001971"/>
    </source>
</evidence>
<dbReference type="InterPro" id="IPR036396">
    <property type="entry name" value="Cyt_P450_sf"/>
</dbReference>
<dbReference type="PRINTS" id="PR00385">
    <property type="entry name" value="P450"/>
</dbReference>
<keyword evidence="12" id="KW-1185">Reference proteome</keyword>
<evidence type="ECO:0000256" key="7">
    <source>
        <dbReference type="ARBA" id="ARBA00023033"/>
    </source>
</evidence>
<feature type="transmembrane region" description="Helical" evidence="10">
    <location>
        <begin position="6"/>
        <end position="27"/>
    </location>
</feature>
<keyword evidence="5 9" id="KW-0560">Oxidoreductase</keyword>
<evidence type="ECO:0000256" key="5">
    <source>
        <dbReference type="ARBA" id="ARBA00023002"/>
    </source>
</evidence>
<keyword evidence="10" id="KW-0472">Membrane</keyword>
<dbReference type="PANTHER" id="PTHR24287">
    <property type="entry name" value="P450, PUTATIVE (EUROFUNG)-RELATED"/>
    <property type="match status" value="1"/>
</dbReference>
<feature type="binding site" description="axial binding residue" evidence="8">
    <location>
        <position position="452"/>
    </location>
    <ligand>
        <name>heme</name>
        <dbReference type="ChEBI" id="CHEBI:30413"/>
    </ligand>
    <ligandPart>
        <name>Fe</name>
        <dbReference type="ChEBI" id="CHEBI:18248"/>
    </ligandPart>
</feature>
<evidence type="ECO:0000256" key="9">
    <source>
        <dbReference type="RuleBase" id="RU000461"/>
    </source>
</evidence>
<dbReference type="KEGG" id="bze:COCCADRAFT_112912"/>
<evidence type="ECO:0000313" key="12">
    <source>
        <dbReference type="Proteomes" id="UP000053841"/>
    </source>
</evidence>
<dbReference type="InterPro" id="IPR002402">
    <property type="entry name" value="Cyt_P450_E_grp-II"/>
</dbReference>
<evidence type="ECO:0000256" key="8">
    <source>
        <dbReference type="PIRSR" id="PIRSR602402-1"/>
    </source>
</evidence>
<organism evidence="11 12">
    <name type="scientific">Cochliobolus carbonum (strain 26-R-13)</name>
    <name type="common">Maize leaf spot fungus</name>
    <name type="synonym">Bipolaris zeicola</name>
    <dbReference type="NCBI Taxonomy" id="930089"/>
    <lineage>
        <taxon>Eukaryota</taxon>
        <taxon>Fungi</taxon>
        <taxon>Dikarya</taxon>
        <taxon>Ascomycota</taxon>
        <taxon>Pezizomycotina</taxon>
        <taxon>Dothideomycetes</taxon>
        <taxon>Pleosporomycetidae</taxon>
        <taxon>Pleosporales</taxon>
        <taxon>Pleosporineae</taxon>
        <taxon>Pleosporaceae</taxon>
        <taxon>Bipolaris</taxon>
    </lineage>
</organism>
<dbReference type="EMBL" id="KI965050">
    <property type="protein sequence ID" value="EUC26959.1"/>
    <property type="molecule type" value="Genomic_DNA"/>
</dbReference>
<evidence type="ECO:0000256" key="2">
    <source>
        <dbReference type="ARBA" id="ARBA00010617"/>
    </source>
</evidence>
<dbReference type="PRINTS" id="PR00464">
    <property type="entry name" value="EP450II"/>
</dbReference>
<keyword evidence="7 9" id="KW-0503">Monooxygenase</keyword>
<keyword evidence="10" id="KW-1133">Transmembrane helix</keyword>
<dbReference type="GeneID" id="19144542"/>
<dbReference type="Gene3D" id="1.10.630.10">
    <property type="entry name" value="Cytochrome P450"/>
    <property type="match status" value="1"/>
</dbReference>
<keyword evidence="3 8" id="KW-0349">Heme</keyword>
<dbReference type="PROSITE" id="PS00086">
    <property type="entry name" value="CYTOCHROME_P450"/>
    <property type="match status" value="1"/>
</dbReference>
<dbReference type="RefSeq" id="XP_007718737.1">
    <property type="nucleotide sequence ID" value="XM_007720547.1"/>
</dbReference>
<comment type="similarity">
    <text evidence="2 9">Belongs to the cytochrome P450 family.</text>
</comment>
<sequence length="504" mass="57504">MELNGFSAIVAFASLLLLHFIASSLVLKWKQRQFIQANRCQPLLAQYPYKNVLFGINFIRELAILGKNHCVLEHRLKQTRAWGNTWSYRILGTSAIYTAEPENVKTMLSLKFKDYGLEYRLPIFGPLLGRGIFTTDGEHWSHSRAMIRPSFTRDQVADIDALEVYVQDLWKHIPGDGSTVDLQDLFFKFTIDSATEFLLGRSVHSLRGRSTSDVDFASAFNAAEEDIAATSRKGFTLAKILPKSKSAKIAIDACHQFVDQIVEQAMEHRQNLEAQEQKHPPNQRYIFLQELSKVTTDKKRIRDEILNVLVAGRDTTASLLSNMFFHLARRPDIWNKLKEEIGTLQGKIPTYSALRDLKYLKYCINEALRLYPVVPINGRKAYVDTLLPVGGGADQKSPIFVPKGTLVTYSVYVMQRRKDIFGEDADEFKPERWETIRPGWAYLPFNGGPRVCLGQQYAMTEALFVTARILQRFARIEPRDDRPWKELLVITMATDGGVKVGLYM</sequence>
<dbReference type="InterPro" id="IPR047146">
    <property type="entry name" value="Cyt_P450_E_CYP52_fungi"/>
</dbReference>
<protein>
    <recommendedName>
        <fullName evidence="13">Cytochrome P450 alkane hydroxylase</fullName>
    </recommendedName>
</protein>
<dbReference type="PRINTS" id="PR01239">
    <property type="entry name" value="EP450IICYP52"/>
</dbReference>
<dbReference type="GO" id="GO:0016712">
    <property type="term" value="F:oxidoreductase activity, acting on paired donors, with incorporation or reduction of molecular oxygen, reduced flavin or flavoprotein as one donor, and incorporation of one atom of oxygen"/>
    <property type="evidence" value="ECO:0007669"/>
    <property type="project" value="InterPro"/>
</dbReference>
<dbReference type="Proteomes" id="UP000053841">
    <property type="component" value="Unassembled WGS sequence"/>
</dbReference>
<dbReference type="PANTHER" id="PTHR24287:SF17">
    <property type="entry name" value="P450, PUTATIVE (EUROFUNG)-RELATED"/>
    <property type="match status" value="1"/>
</dbReference>
<dbReference type="InterPro" id="IPR001128">
    <property type="entry name" value="Cyt_P450"/>
</dbReference>
<evidence type="ECO:0000256" key="6">
    <source>
        <dbReference type="ARBA" id="ARBA00023004"/>
    </source>
</evidence>
<proteinExistence type="inferred from homology"/>
<evidence type="ECO:0000256" key="10">
    <source>
        <dbReference type="SAM" id="Phobius"/>
    </source>
</evidence>
<evidence type="ECO:0000313" key="11">
    <source>
        <dbReference type="EMBL" id="EUC26959.1"/>
    </source>
</evidence>
<keyword evidence="6 8" id="KW-0408">Iron</keyword>
<dbReference type="CDD" id="cd11063">
    <property type="entry name" value="CYP52"/>
    <property type="match status" value="1"/>
</dbReference>
<dbReference type="OrthoDB" id="1470350at2759"/>
<dbReference type="GO" id="GO:0020037">
    <property type="term" value="F:heme binding"/>
    <property type="evidence" value="ECO:0007669"/>
    <property type="project" value="InterPro"/>
</dbReference>
<evidence type="ECO:0000256" key="3">
    <source>
        <dbReference type="ARBA" id="ARBA00022617"/>
    </source>
</evidence>
<dbReference type="SUPFAM" id="SSF48264">
    <property type="entry name" value="Cytochrome P450"/>
    <property type="match status" value="1"/>
</dbReference>
<dbReference type="InterPro" id="IPR017972">
    <property type="entry name" value="Cyt_P450_CS"/>
</dbReference>
<dbReference type="AlphaFoldDB" id="W6XW09"/>
<accession>W6XW09</accession>
<reference evidence="11 12" key="1">
    <citation type="journal article" date="2013" name="PLoS Genet.">
        <title>Comparative genome structure, secondary metabolite, and effector coding capacity across Cochliobolus pathogens.</title>
        <authorList>
            <person name="Condon B.J."/>
            <person name="Leng Y."/>
            <person name="Wu D."/>
            <person name="Bushley K.E."/>
            <person name="Ohm R.A."/>
            <person name="Otillar R."/>
            <person name="Martin J."/>
            <person name="Schackwitz W."/>
            <person name="Grimwood J."/>
            <person name="MohdZainudin N."/>
            <person name="Xue C."/>
            <person name="Wang R."/>
            <person name="Manning V.A."/>
            <person name="Dhillon B."/>
            <person name="Tu Z.J."/>
            <person name="Steffenson B.J."/>
            <person name="Salamov A."/>
            <person name="Sun H."/>
            <person name="Lowry S."/>
            <person name="LaButti K."/>
            <person name="Han J."/>
            <person name="Copeland A."/>
            <person name="Lindquist E."/>
            <person name="Barry K."/>
            <person name="Schmutz J."/>
            <person name="Baker S.E."/>
            <person name="Ciuffetti L.M."/>
            <person name="Grigoriev I.V."/>
            <person name="Zhong S."/>
            <person name="Turgeon B.G."/>
        </authorList>
    </citation>
    <scope>NUCLEOTIDE SEQUENCE [LARGE SCALE GENOMIC DNA]</scope>
    <source>
        <strain evidence="11 12">26-R-13</strain>
    </source>
</reference>
<dbReference type="Pfam" id="PF00067">
    <property type="entry name" value="p450"/>
    <property type="match status" value="1"/>
</dbReference>